<dbReference type="PANTHER" id="PTHR40056:SF1">
    <property type="entry name" value="DUF1836 DOMAIN-CONTAINING PROTEIN"/>
    <property type="match status" value="1"/>
</dbReference>
<evidence type="ECO:0000313" key="1">
    <source>
        <dbReference type="EMBL" id="RHJ85949.1"/>
    </source>
</evidence>
<keyword evidence="2" id="KW-1185">Reference proteome</keyword>
<dbReference type="AlphaFoldDB" id="A0A415DYL6"/>
<dbReference type="InterPro" id="IPR014975">
    <property type="entry name" value="DUF1836"/>
</dbReference>
<name>A0A415DYL6_9FIRM</name>
<gene>
    <name evidence="1" type="ORF">DW099_13990</name>
</gene>
<dbReference type="STRING" id="1776384.GCA_900086585_01946"/>
<organism evidence="1 2">
    <name type="scientific">Emergencia timonensis</name>
    <dbReference type="NCBI Taxonomy" id="1776384"/>
    <lineage>
        <taxon>Bacteria</taxon>
        <taxon>Bacillati</taxon>
        <taxon>Bacillota</taxon>
        <taxon>Clostridia</taxon>
        <taxon>Peptostreptococcales</taxon>
        <taxon>Anaerovoracaceae</taxon>
        <taxon>Emergencia</taxon>
    </lineage>
</organism>
<protein>
    <submittedName>
        <fullName evidence="1">DUF1836 domain-containing protein</fullName>
    </submittedName>
</protein>
<comment type="caution">
    <text evidence="1">The sequence shown here is derived from an EMBL/GenBank/DDBJ whole genome shotgun (WGS) entry which is preliminary data.</text>
</comment>
<dbReference type="Pfam" id="PF08876">
    <property type="entry name" value="DUF1836"/>
    <property type="match status" value="1"/>
</dbReference>
<reference evidence="1 2" key="1">
    <citation type="submission" date="2018-08" db="EMBL/GenBank/DDBJ databases">
        <title>A genome reference for cultivated species of the human gut microbiota.</title>
        <authorList>
            <person name="Zou Y."/>
            <person name="Xue W."/>
            <person name="Luo G."/>
        </authorList>
    </citation>
    <scope>NUCLEOTIDE SEQUENCE [LARGE SCALE GENOMIC DNA]</scope>
    <source>
        <strain evidence="1 2">AM07-24</strain>
    </source>
</reference>
<dbReference type="EMBL" id="QRMS01000004">
    <property type="protein sequence ID" value="RHJ85949.1"/>
    <property type="molecule type" value="Genomic_DNA"/>
</dbReference>
<proteinExistence type="predicted"/>
<dbReference type="OrthoDB" id="3191472at2"/>
<evidence type="ECO:0000313" key="2">
    <source>
        <dbReference type="Proteomes" id="UP000284841"/>
    </source>
</evidence>
<dbReference type="Proteomes" id="UP000284841">
    <property type="component" value="Unassembled WGS sequence"/>
</dbReference>
<dbReference type="RefSeq" id="WP_118336104.1">
    <property type="nucleotide sequence ID" value="NZ_AP025567.1"/>
</dbReference>
<accession>A0A415DYL6</accession>
<dbReference type="PANTHER" id="PTHR40056">
    <property type="entry name" value="HYPOTHETICAL CYTOSOLIC PROTEIN"/>
    <property type="match status" value="1"/>
</dbReference>
<sequence>MDKIKEFKEQLTAARPEDWEQIPDIDLYMDQVISYMTRQHIGLELENEETLTSAMINNYIKSGLLPRAKGKKYNREHIGYLTAICLLKQVLSVGETGVLLNNQMEHRDIEDFYHNYKVTLDNEFNLVAEELKVDASEEELAQLALKMAVSSYAQMLACKKILQAITPEKEQEK</sequence>